<dbReference type="CDD" id="cd03801">
    <property type="entry name" value="GT4_PimA-like"/>
    <property type="match status" value="1"/>
</dbReference>
<dbReference type="EMBL" id="MBLM01000152">
    <property type="protein sequence ID" value="OHV30465.1"/>
    <property type="molecule type" value="Genomic_DNA"/>
</dbReference>
<dbReference type="Gene3D" id="3.40.50.2000">
    <property type="entry name" value="Glycogen Phosphorylase B"/>
    <property type="match status" value="2"/>
</dbReference>
<reference evidence="2" key="1">
    <citation type="submission" date="2016-07" db="EMBL/GenBank/DDBJ databases">
        <title>Sequence Frankia sp. strain CcI1.17.</title>
        <authorList>
            <person name="Ghodhbane-Gtari F."/>
            <person name="Swanson E."/>
            <person name="Gueddou A."/>
            <person name="Morris K."/>
            <person name="Hezbri K."/>
            <person name="Ktari A."/>
            <person name="Nouioui I."/>
            <person name="Abebe-Akele F."/>
            <person name="Simpson S."/>
            <person name="Thomas K."/>
            <person name="Gtari M."/>
            <person name="Tisa L.S."/>
            <person name="Hurst S."/>
        </authorList>
    </citation>
    <scope>NUCLEOTIDE SEQUENCE [LARGE SCALE GENOMIC DNA]</scope>
    <source>
        <strain evidence="2">Cc1.17</strain>
    </source>
</reference>
<dbReference type="PANTHER" id="PTHR12526">
    <property type="entry name" value="GLYCOSYLTRANSFERASE"/>
    <property type="match status" value="1"/>
</dbReference>
<dbReference type="GO" id="GO:0016757">
    <property type="term" value="F:glycosyltransferase activity"/>
    <property type="evidence" value="ECO:0007669"/>
    <property type="project" value="TreeGrafter"/>
</dbReference>
<dbReference type="Proteomes" id="UP000179627">
    <property type="component" value="Unassembled WGS sequence"/>
</dbReference>
<sequence length="367" mass="38980">MNPLTIPGGPAGGSAEAEPTVDVLLSRALDPYAWERRHTRGEVPDAWPYGLNRLADHGFRVTAAAPNVRHSALGARAARAVGGFEWLEVAARPVRRDAAAVMCWDERAGVPAALLARRRRQQAVATGVIWLTDAVGRPRGALAMAPSALRSAQLVWALSSAQIPVLRDVFGVPERQLGHLPFGVDADFFRPAIVEPVPGLVVSIGNDRHRDHETLLRAAAAAAAKVPDLCLELVSGRDVEVPAEFGVRRPRLAHPELVDLYGRSSVVVVALKPNLHVSGISVVLEAMSSGRPVIVSGTPGMDDYVNHGRTGLLVPPGDVDALATEMAGLLLDPDRSAALGRAGRAAVEALFNTDAQARRLADLLRAM</sequence>
<evidence type="ECO:0000313" key="2">
    <source>
        <dbReference type="Proteomes" id="UP000179627"/>
    </source>
</evidence>
<keyword evidence="2" id="KW-1185">Reference proteome</keyword>
<dbReference type="PANTHER" id="PTHR12526:SF590">
    <property type="entry name" value="ALPHA-MALTOSE-1-PHOSPHATE SYNTHASE"/>
    <property type="match status" value="1"/>
</dbReference>
<dbReference type="OrthoDB" id="5116476at2"/>
<comment type="caution">
    <text evidence="1">The sequence shown here is derived from an EMBL/GenBank/DDBJ whole genome shotgun (WGS) entry which is preliminary data.</text>
</comment>
<evidence type="ECO:0000313" key="1">
    <source>
        <dbReference type="EMBL" id="OHV30465.1"/>
    </source>
</evidence>
<gene>
    <name evidence="1" type="ORF">CC117_05780</name>
</gene>
<dbReference type="Pfam" id="PF13692">
    <property type="entry name" value="Glyco_trans_1_4"/>
    <property type="match status" value="1"/>
</dbReference>
<dbReference type="RefSeq" id="WP_071088979.1">
    <property type="nucleotide sequence ID" value="NZ_MBLM01000152.1"/>
</dbReference>
<proteinExistence type="predicted"/>
<name>A0A1S1QB73_9ACTN</name>
<accession>A0A1S1QB73</accession>
<organism evidence="1 2">
    <name type="scientific">Parafrankia colletiae</name>
    <dbReference type="NCBI Taxonomy" id="573497"/>
    <lineage>
        <taxon>Bacteria</taxon>
        <taxon>Bacillati</taxon>
        <taxon>Actinomycetota</taxon>
        <taxon>Actinomycetes</taxon>
        <taxon>Frankiales</taxon>
        <taxon>Frankiaceae</taxon>
        <taxon>Parafrankia</taxon>
    </lineage>
</organism>
<dbReference type="SUPFAM" id="SSF53756">
    <property type="entry name" value="UDP-Glycosyltransferase/glycogen phosphorylase"/>
    <property type="match status" value="1"/>
</dbReference>
<protein>
    <submittedName>
        <fullName evidence="1">Group 1 glycosyl transferase</fullName>
    </submittedName>
</protein>
<keyword evidence="1" id="KW-0808">Transferase</keyword>
<dbReference type="AlphaFoldDB" id="A0A1S1QB73"/>